<dbReference type="EMBL" id="CP016907">
    <property type="protein sequence ID" value="AOC93192.1"/>
    <property type="molecule type" value="Genomic_DNA"/>
</dbReference>
<proteinExistence type="predicted"/>
<accession>A0AAC9CYS2</accession>
<dbReference type="KEGG" id="fjg:BB050_00036"/>
<dbReference type="AlphaFoldDB" id="A0AAC9CYS2"/>
<organism evidence="1 2">
    <name type="scientific">Flavobacterium anhuiense</name>
    <dbReference type="NCBI Taxonomy" id="459526"/>
    <lineage>
        <taxon>Bacteria</taxon>
        <taxon>Pseudomonadati</taxon>
        <taxon>Bacteroidota</taxon>
        <taxon>Flavobacteriia</taxon>
        <taxon>Flavobacteriales</taxon>
        <taxon>Flavobacteriaceae</taxon>
        <taxon>Flavobacterium</taxon>
    </lineage>
</organism>
<reference evidence="1 2" key="1">
    <citation type="submission" date="2016-08" db="EMBL/GenBank/DDBJ databases">
        <title>Complete genome sequence of Flavobacterium johnsoniae strain GSE09, a volatile-producing biocontrol agent isolated from cucumber (Cucumis sativus).</title>
        <authorList>
            <person name="Jeong J.-J."/>
            <person name="Oh J.Y."/>
            <person name="Jim Y.J."/>
            <person name="Sang M.K."/>
            <person name="Kim K.D."/>
        </authorList>
    </citation>
    <scope>NUCLEOTIDE SEQUENCE [LARGE SCALE GENOMIC DNA]</scope>
    <source>
        <strain evidence="1 2">GSE09</strain>
    </source>
</reference>
<protein>
    <submittedName>
        <fullName evidence="1">Uncharacterized protein</fullName>
    </submittedName>
</protein>
<gene>
    <name evidence="1" type="ORF">BB050_00036</name>
</gene>
<evidence type="ECO:0000313" key="2">
    <source>
        <dbReference type="Proteomes" id="UP000093276"/>
    </source>
</evidence>
<sequence length="162" mass="18709">MFFCYSKIVNPKFSMKNIITLAILFVSFVSFGQVKVLETVPVEKLGKVNNNYIQKIGDEYTVYYTIIQNDEDSSNLRKFSFKNIDNAYNNLYNIIVGGFTATPLYDIKLELPNNYIWLHYTGNVVPDKATVQFMVSSKERDADTNNVSEPFVKDQINKLFQK</sequence>
<name>A0AAC9CYS2_9FLAO</name>
<dbReference type="Proteomes" id="UP000093276">
    <property type="component" value="Chromosome"/>
</dbReference>
<evidence type="ECO:0000313" key="1">
    <source>
        <dbReference type="EMBL" id="AOC93192.1"/>
    </source>
</evidence>